<feature type="transmembrane region" description="Helical" evidence="10">
    <location>
        <begin position="115"/>
        <end position="137"/>
    </location>
</feature>
<comment type="activity regulation">
    <text evidence="10">Na(+) is not transported, but it plays an essential structural role and its presence is essential for fluoride channel function.</text>
</comment>
<accession>A0A4Q8AMD4</accession>
<evidence type="ECO:0000256" key="8">
    <source>
        <dbReference type="ARBA" id="ARBA00035585"/>
    </source>
</evidence>
<keyword evidence="4 10" id="KW-1133">Transmembrane helix</keyword>
<keyword evidence="2 10" id="KW-1003">Cell membrane</keyword>
<gene>
    <name evidence="10" type="primary">fluC</name>
    <name evidence="10" type="synonym">crcB</name>
    <name evidence="11" type="ORF">EV379_2003</name>
</gene>
<dbReference type="GO" id="GO:0140114">
    <property type="term" value="P:cellular detoxification of fluoride"/>
    <property type="evidence" value="ECO:0007669"/>
    <property type="project" value="UniProtKB-UniRule"/>
</dbReference>
<evidence type="ECO:0000256" key="10">
    <source>
        <dbReference type="HAMAP-Rule" id="MF_00454"/>
    </source>
</evidence>
<evidence type="ECO:0000256" key="3">
    <source>
        <dbReference type="ARBA" id="ARBA00022692"/>
    </source>
</evidence>
<proteinExistence type="inferred from homology"/>
<evidence type="ECO:0000256" key="2">
    <source>
        <dbReference type="ARBA" id="ARBA00022475"/>
    </source>
</evidence>
<feature type="binding site" evidence="10">
    <location>
        <position position="90"/>
    </location>
    <ligand>
        <name>Na(+)</name>
        <dbReference type="ChEBI" id="CHEBI:29101"/>
        <note>structural</note>
    </ligand>
</feature>
<dbReference type="PANTHER" id="PTHR28259:SF1">
    <property type="entry name" value="FLUORIDE EXPORT PROTEIN 1-RELATED"/>
    <property type="match status" value="1"/>
</dbReference>
<comment type="catalytic activity">
    <reaction evidence="8">
        <text>fluoride(in) = fluoride(out)</text>
        <dbReference type="Rhea" id="RHEA:76159"/>
        <dbReference type="ChEBI" id="CHEBI:17051"/>
    </reaction>
    <physiologicalReaction direction="left-to-right" evidence="8">
        <dbReference type="Rhea" id="RHEA:76160"/>
    </physiologicalReaction>
</comment>
<keyword evidence="10" id="KW-0915">Sodium</keyword>
<dbReference type="GO" id="GO:0005886">
    <property type="term" value="C:plasma membrane"/>
    <property type="evidence" value="ECO:0007669"/>
    <property type="project" value="UniProtKB-SubCell"/>
</dbReference>
<dbReference type="Pfam" id="PF02537">
    <property type="entry name" value="CRCB"/>
    <property type="match status" value="1"/>
</dbReference>
<comment type="function">
    <text evidence="9 10">Fluoride-specific ion channel. Important for reducing fluoride concentration in the cell, thus reducing its toxicity.</text>
</comment>
<feature type="binding site" evidence="10">
    <location>
        <position position="87"/>
    </location>
    <ligand>
        <name>Na(+)</name>
        <dbReference type="ChEBI" id="CHEBI:29101"/>
        <note>structural</note>
    </ligand>
</feature>
<evidence type="ECO:0000256" key="6">
    <source>
        <dbReference type="ARBA" id="ARBA00023303"/>
    </source>
</evidence>
<reference evidence="11 12" key="1">
    <citation type="submission" date="2019-02" db="EMBL/GenBank/DDBJ databases">
        <title>Sequencing the genomes of 1000 actinobacteria strains.</title>
        <authorList>
            <person name="Klenk H.-P."/>
        </authorList>
    </citation>
    <scope>NUCLEOTIDE SEQUENCE [LARGE SCALE GENOMIC DNA]</scope>
    <source>
        <strain evidence="11 12">DSM 18319</strain>
    </source>
</reference>
<dbReference type="Proteomes" id="UP000291483">
    <property type="component" value="Unassembled WGS sequence"/>
</dbReference>
<protein>
    <recommendedName>
        <fullName evidence="10">Fluoride-specific ion channel FluC</fullName>
    </recommendedName>
</protein>
<dbReference type="RefSeq" id="WP_207226226.1">
    <property type="nucleotide sequence ID" value="NZ_SHLC01000001.1"/>
</dbReference>
<dbReference type="GO" id="GO:0062054">
    <property type="term" value="F:fluoride channel activity"/>
    <property type="evidence" value="ECO:0007669"/>
    <property type="project" value="UniProtKB-UniRule"/>
</dbReference>
<comment type="similarity">
    <text evidence="7 10">Belongs to the fluoride channel Fluc/FEX (TC 1.A.43) family.</text>
</comment>
<keyword evidence="5 10" id="KW-0472">Membrane</keyword>
<keyword evidence="12" id="KW-1185">Reference proteome</keyword>
<sequence length="151" mass="15227">MTPGIRPPHLRWAAIALVALGGTVGVAAREVLTLIVPTLGALPLAIAIVNLFGAFLLGLLYEALTRADPTRSTARSLRLLLGTGFCGGFTTYSALAVDTALLLGDGELATAAAYALGTVVLGACATWGGIAIGHAIATRMPQTSAQQGATS</sequence>
<evidence type="ECO:0000313" key="11">
    <source>
        <dbReference type="EMBL" id="RZU65668.1"/>
    </source>
</evidence>
<name>A0A4Q8AMD4_9MICO</name>
<keyword evidence="3 10" id="KW-0812">Transmembrane</keyword>
<comment type="subcellular location">
    <subcellularLocation>
        <location evidence="1 10">Cell membrane</location>
        <topology evidence="1 10">Multi-pass membrane protein</topology>
    </subcellularLocation>
</comment>
<evidence type="ECO:0000256" key="5">
    <source>
        <dbReference type="ARBA" id="ARBA00023136"/>
    </source>
</evidence>
<evidence type="ECO:0000256" key="4">
    <source>
        <dbReference type="ARBA" id="ARBA00022989"/>
    </source>
</evidence>
<evidence type="ECO:0000256" key="9">
    <source>
        <dbReference type="ARBA" id="ARBA00049940"/>
    </source>
</evidence>
<evidence type="ECO:0000256" key="1">
    <source>
        <dbReference type="ARBA" id="ARBA00004651"/>
    </source>
</evidence>
<dbReference type="HAMAP" id="MF_00454">
    <property type="entry name" value="FluC"/>
    <property type="match status" value="1"/>
</dbReference>
<feature type="transmembrane region" description="Helical" evidence="10">
    <location>
        <begin position="44"/>
        <end position="64"/>
    </location>
</feature>
<feature type="transmembrane region" description="Helical" evidence="10">
    <location>
        <begin position="76"/>
        <end position="95"/>
    </location>
</feature>
<organism evidence="11 12">
    <name type="scientific">Microterricola gilva</name>
    <dbReference type="NCBI Taxonomy" id="393267"/>
    <lineage>
        <taxon>Bacteria</taxon>
        <taxon>Bacillati</taxon>
        <taxon>Actinomycetota</taxon>
        <taxon>Actinomycetes</taxon>
        <taxon>Micrococcales</taxon>
        <taxon>Microbacteriaceae</taxon>
        <taxon>Microterricola</taxon>
    </lineage>
</organism>
<evidence type="ECO:0000313" key="12">
    <source>
        <dbReference type="Proteomes" id="UP000291483"/>
    </source>
</evidence>
<keyword evidence="10" id="KW-0406">Ion transport</keyword>
<dbReference type="InterPro" id="IPR003691">
    <property type="entry name" value="FluC"/>
</dbReference>
<keyword evidence="10" id="KW-0813">Transport</keyword>
<dbReference type="EMBL" id="SHLC01000001">
    <property type="protein sequence ID" value="RZU65668.1"/>
    <property type="molecule type" value="Genomic_DNA"/>
</dbReference>
<dbReference type="GO" id="GO:0046872">
    <property type="term" value="F:metal ion binding"/>
    <property type="evidence" value="ECO:0007669"/>
    <property type="project" value="UniProtKB-KW"/>
</dbReference>
<keyword evidence="10" id="KW-0479">Metal-binding</keyword>
<comment type="caution">
    <text evidence="11">The sequence shown here is derived from an EMBL/GenBank/DDBJ whole genome shotgun (WGS) entry which is preliminary data.</text>
</comment>
<keyword evidence="6 10" id="KW-0407">Ion channel</keyword>
<evidence type="ECO:0000256" key="7">
    <source>
        <dbReference type="ARBA" id="ARBA00035120"/>
    </source>
</evidence>
<dbReference type="PANTHER" id="PTHR28259">
    <property type="entry name" value="FLUORIDE EXPORT PROTEIN 1-RELATED"/>
    <property type="match status" value="1"/>
</dbReference>
<dbReference type="AlphaFoldDB" id="A0A4Q8AMD4"/>